<keyword evidence="4" id="KW-1185">Reference proteome</keyword>
<dbReference type="PANTHER" id="PTHR30486">
    <property type="entry name" value="TWITCHING MOTILITY PROTEIN PILT"/>
    <property type="match status" value="1"/>
</dbReference>
<comment type="caution">
    <text evidence="3">The sequence shown here is derived from an EMBL/GenBank/DDBJ whole genome shotgun (WGS) entry which is preliminary data.</text>
</comment>
<dbReference type="InterPro" id="IPR027417">
    <property type="entry name" value="P-loop_NTPase"/>
</dbReference>
<dbReference type="InterPro" id="IPR050921">
    <property type="entry name" value="T4SS_GSP_E_ATPase"/>
</dbReference>
<dbReference type="Gene3D" id="3.30.450.90">
    <property type="match status" value="1"/>
</dbReference>
<name>A0ABT3GS27_9BACT</name>
<feature type="domain" description="AAA+ ATPase" evidence="2">
    <location>
        <begin position="120"/>
        <end position="350"/>
    </location>
</feature>
<comment type="similarity">
    <text evidence="1">Belongs to the GSP E family.</text>
</comment>
<dbReference type="InterPro" id="IPR001482">
    <property type="entry name" value="T2SS/T4SS_dom"/>
</dbReference>
<dbReference type="RefSeq" id="WP_264490434.1">
    <property type="nucleotide sequence ID" value="NZ_JAPDDT010000024.1"/>
</dbReference>
<dbReference type="SUPFAM" id="SSF52540">
    <property type="entry name" value="P-loop containing nucleoside triphosphate hydrolases"/>
    <property type="match status" value="1"/>
</dbReference>
<dbReference type="InterPro" id="IPR003593">
    <property type="entry name" value="AAA+_ATPase"/>
</dbReference>
<evidence type="ECO:0000259" key="2">
    <source>
        <dbReference type="SMART" id="SM00382"/>
    </source>
</evidence>
<dbReference type="EMBL" id="JAPDDT010000024">
    <property type="protein sequence ID" value="MCW1926326.1"/>
    <property type="molecule type" value="Genomic_DNA"/>
</dbReference>
<dbReference type="PANTHER" id="PTHR30486:SF16">
    <property type="entry name" value="TWITCHING MOTILITY PROTEIN PILT"/>
    <property type="match status" value="1"/>
</dbReference>
<dbReference type="Gene3D" id="3.40.50.300">
    <property type="entry name" value="P-loop containing nucleotide triphosphate hydrolases"/>
    <property type="match status" value="1"/>
</dbReference>
<organism evidence="3 4">
    <name type="scientific">Luteolibacter arcticus</name>
    <dbReference type="NCBI Taxonomy" id="1581411"/>
    <lineage>
        <taxon>Bacteria</taxon>
        <taxon>Pseudomonadati</taxon>
        <taxon>Verrucomicrobiota</taxon>
        <taxon>Verrucomicrobiia</taxon>
        <taxon>Verrucomicrobiales</taxon>
        <taxon>Verrucomicrobiaceae</taxon>
        <taxon>Luteolibacter</taxon>
    </lineage>
</organism>
<reference evidence="3 4" key="1">
    <citation type="submission" date="2022-10" db="EMBL/GenBank/DDBJ databases">
        <title>Luteolibacter arcticus strain CCTCC AB 2014275, whole genome shotgun sequencing project.</title>
        <authorList>
            <person name="Zhao G."/>
            <person name="Shen L."/>
        </authorList>
    </citation>
    <scope>NUCLEOTIDE SEQUENCE [LARGE SCALE GENOMIC DNA]</scope>
    <source>
        <strain evidence="3 4">CCTCC AB 2014275</strain>
    </source>
</reference>
<evidence type="ECO:0000313" key="3">
    <source>
        <dbReference type="EMBL" id="MCW1926326.1"/>
    </source>
</evidence>
<evidence type="ECO:0000313" key="4">
    <source>
        <dbReference type="Proteomes" id="UP001320876"/>
    </source>
</evidence>
<proteinExistence type="inferred from homology"/>
<dbReference type="Proteomes" id="UP001320876">
    <property type="component" value="Unassembled WGS sequence"/>
</dbReference>
<accession>A0ABT3GS27</accession>
<gene>
    <name evidence="3" type="ORF">OKA05_27475</name>
</gene>
<evidence type="ECO:0000256" key="1">
    <source>
        <dbReference type="ARBA" id="ARBA00006611"/>
    </source>
</evidence>
<sequence length="353" mass="38864">MSPEIRALIHNAFTGGASDVFMIEGERPRVRGDGEIIIAHGGPITFQDVAEIWKSCGLNPETDSDGDSSFEVEDVGRLRVNGYRTLGRLGVVMRPIKKKIPSFEELGLPGHLLASWMERRSGLIIVSGPTGSGKSTTIAACLEWVNRHQQRHVVTIEDPIEYLFENDRAWFSQREVKRDTESFHIALRAALRQNPDIILFGEIRDAESAFAALRAAETGHLVISTLHGSGVAGVPVAMERLNRIMSDSVYTGAASLLSHQLIGAIAQQLLPRLDGGVVAVLEYFQNEAITRKFLGEANYDELKDHLNKCDETQGCSFLRYLIAATQQGIIDPAVARSATDRPQDFDRAMRGIS</sequence>
<dbReference type="SMART" id="SM00382">
    <property type="entry name" value="AAA"/>
    <property type="match status" value="1"/>
</dbReference>
<protein>
    <submittedName>
        <fullName evidence="3">ATPase, T2SS/T4P/T4SS family</fullName>
    </submittedName>
</protein>
<dbReference type="Pfam" id="PF00437">
    <property type="entry name" value="T2SSE"/>
    <property type="match status" value="1"/>
</dbReference>